<accession>A0ACB9TER6</accession>
<evidence type="ECO:0000313" key="2">
    <source>
        <dbReference type="Proteomes" id="UP001056778"/>
    </source>
</evidence>
<protein>
    <submittedName>
        <fullName evidence="1">Uncharacterized protein</fullName>
    </submittedName>
</protein>
<reference evidence="1" key="1">
    <citation type="submission" date="2022-04" db="EMBL/GenBank/DDBJ databases">
        <title>Chromosome-scale genome assembly of Holotrichia oblita Faldermann.</title>
        <authorList>
            <person name="Rongchong L."/>
        </authorList>
    </citation>
    <scope>NUCLEOTIDE SEQUENCE</scope>
    <source>
        <strain evidence="1">81SQS9</strain>
    </source>
</reference>
<proteinExistence type="predicted"/>
<organism evidence="1 2">
    <name type="scientific">Holotrichia oblita</name>
    <name type="common">Chafer beetle</name>
    <dbReference type="NCBI Taxonomy" id="644536"/>
    <lineage>
        <taxon>Eukaryota</taxon>
        <taxon>Metazoa</taxon>
        <taxon>Ecdysozoa</taxon>
        <taxon>Arthropoda</taxon>
        <taxon>Hexapoda</taxon>
        <taxon>Insecta</taxon>
        <taxon>Pterygota</taxon>
        <taxon>Neoptera</taxon>
        <taxon>Endopterygota</taxon>
        <taxon>Coleoptera</taxon>
        <taxon>Polyphaga</taxon>
        <taxon>Scarabaeiformia</taxon>
        <taxon>Scarabaeidae</taxon>
        <taxon>Melolonthinae</taxon>
        <taxon>Holotrichia</taxon>
    </lineage>
</organism>
<sequence>MYKPCCKNFSKHLYNVKNDIKGVPLSTRKLLTKTIIEELIESRHIQFYAYGNHSKCSEYLCHTVGEVGNDSIPALRQSGGHHHIYAALNLLLAKSHSLIDNETNNGAELYMNILARFNMGKRLNLIQRDGFQMRSYMTGLRYNEGQIWHSKPWKKCIGASPGKIFKKYMSTQHQKALKRKLTNRKKPTIVKRLKFSSSEKSSDYGPDIAAIVIGEEQLEQEVKKFMERLQTSVDEQKDIASKTIGQFENRPCTSHTECIG</sequence>
<dbReference type="EMBL" id="CM043017">
    <property type="protein sequence ID" value="KAI4465284.1"/>
    <property type="molecule type" value="Genomic_DNA"/>
</dbReference>
<gene>
    <name evidence="1" type="ORF">MML48_3g00003487</name>
</gene>
<comment type="caution">
    <text evidence="1">The sequence shown here is derived from an EMBL/GenBank/DDBJ whole genome shotgun (WGS) entry which is preliminary data.</text>
</comment>
<name>A0ACB9TER6_HOLOL</name>
<keyword evidence="2" id="KW-1185">Reference proteome</keyword>
<dbReference type="Proteomes" id="UP001056778">
    <property type="component" value="Chromosome 3"/>
</dbReference>
<evidence type="ECO:0000313" key="1">
    <source>
        <dbReference type="EMBL" id="KAI4465284.1"/>
    </source>
</evidence>